<dbReference type="Proteomes" id="UP001165042">
    <property type="component" value="Unassembled WGS sequence"/>
</dbReference>
<organism evidence="1 2">
    <name type="scientific">Actinokineospora globicatena</name>
    <dbReference type="NCBI Taxonomy" id="103729"/>
    <lineage>
        <taxon>Bacteria</taxon>
        <taxon>Bacillati</taxon>
        <taxon>Actinomycetota</taxon>
        <taxon>Actinomycetes</taxon>
        <taxon>Pseudonocardiales</taxon>
        <taxon>Pseudonocardiaceae</taxon>
        <taxon>Actinokineospora</taxon>
    </lineage>
</organism>
<comment type="caution">
    <text evidence="1">The sequence shown here is derived from an EMBL/GenBank/DDBJ whole genome shotgun (WGS) entry which is preliminary data.</text>
</comment>
<dbReference type="EMBL" id="BSSD01000001">
    <property type="protein sequence ID" value="GLW89899.1"/>
    <property type="molecule type" value="Genomic_DNA"/>
</dbReference>
<keyword evidence="2" id="KW-1185">Reference proteome</keyword>
<sequence length="73" mass="7598">MTEPLPGTAPVVLDDGTVVTFWVHYPQNTPAAKPDPGVRMGRTATELDRFAHAGGLEGCDRGRGSFGAGEGSD</sequence>
<protein>
    <submittedName>
        <fullName evidence="1">Uncharacterized protein</fullName>
    </submittedName>
</protein>
<evidence type="ECO:0000313" key="2">
    <source>
        <dbReference type="Proteomes" id="UP001165042"/>
    </source>
</evidence>
<dbReference type="AlphaFoldDB" id="A0A9W6V7E6"/>
<accession>A0A9W6V7E6</accession>
<evidence type="ECO:0000313" key="1">
    <source>
        <dbReference type="EMBL" id="GLW89899.1"/>
    </source>
</evidence>
<proteinExistence type="predicted"/>
<reference evidence="1" key="1">
    <citation type="submission" date="2023-02" db="EMBL/GenBank/DDBJ databases">
        <title>Actinokineospora globicatena NBRC 15670.</title>
        <authorList>
            <person name="Ichikawa N."/>
            <person name="Sato H."/>
            <person name="Tonouchi N."/>
        </authorList>
    </citation>
    <scope>NUCLEOTIDE SEQUENCE</scope>
    <source>
        <strain evidence="1">NBRC 15670</strain>
    </source>
</reference>
<name>A0A9W6V7E6_9PSEU</name>
<gene>
    <name evidence="1" type="ORF">Aglo03_07150</name>
</gene>